<evidence type="ECO:0000313" key="12">
    <source>
        <dbReference type="Proteomes" id="UP000287033"/>
    </source>
</evidence>
<dbReference type="GO" id="GO:0042802">
    <property type="term" value="F:identical protein binding"/>
    <property type="evidence" value="ECO:0007669"/>
    <property type="project" value="InterPro"/>
</dbReference>
<dbReference type="GO" id="GO:0010468">
    <property type="term" value="P:regulation of gene expression"/>
    <property type="evidence" value="ECO:0007669"/>
    <property type="project" value="TreeGrafter"/>
</dbReference>
<feature type="region of interest" description="Disordered" evidence="8">
    <location>
        <begin position="179"/>
        <end position="203"/>
    </location>
</feature>
<dbReference type="InterPro" id="IPR003121">
    <property type="entry name" value="SWIB_MDM2_domain"/>
</dbReference>
<dbReference type="STRING" id="137246.A0A401ST70"/>
<dbReference type="Gene3D" id="2.30.30.380">
    <property type="entry name" value="Zn-finger domain of Sec23/24"/>
    <property type="match status" value="1"/>
</dbReference>
<dbReference type="Pfam" id="PF13920">
    <property type="entry name" value="zf-C3HC4_3"/>
    <property type="match status" value="1"/>
</dbReference>
<keyword evidence="3" id="KW-0479">Metal-binding</keyword>
<evidence type="ECO:0000256" key="5">
    <source>
        <dbReference type="ARBA" id="ARBA00022833"/>
    </source>
</evidence>
<dbReference type="GO" id="GO:0016567">
    <property type="term" value="P:protein ubiquitination"/>
    <property type="evidence" value="ECO:0007669"/>
    <property type="project" value="TreeGrafter"/>
</dbReference>
<sequence>LPDLNRARGRWRPGFHEDASSLKRKPRNMATNGSANCLGTSQDDQDQDCQVKPKPLLLKLLHFAGARSETFTIKEVMHYLGQYIMAKQLYDERQQHIVHCSDDLLSHLFGVQSFSIKEPRTLYAMLSKNLISVGHEDSINDLNLGKITNQLGGEDCLMTVIPNDGNACTSCNVSCSPATGRRSNCSDSDNDASPDEQFHARRRKRHRSDSISLHWDDLSLCLISKLRREHGNSESSDSPSHLDIHIGTEGDDSSDKFSVEFEVESVHSEDYSDLSEDSQDQSDKEIYEVAIFEAADSDESTFVEEIDPEISDADYWKCSKCEELNPPLPRHCHRCWSVCQDWLPDKPKLQFDKMQDEGIDVPDCKKPPLESKKSNCSDLISEASQCSESQETECSEPSTSGSFNCCSQEFEKESTGKGEKGELSTLGPLEACVICQARPKNGCIVHGRTGHLLACYTCAKKLKKRNKPCPLCREPIQLVVLTYFS</sequence>
<comment type="caution">
    <text evidence="11">The sequence shown here is derived from an EMBL/GenBank/DDBJ whole genome shotgun (WGS) entry which is preliminary data.</text>
</comment>
<dbReference type="AlphaFoldDB" id="A0A401ST70"/>
<evidence type="ECO:0000256" key="3">
    <source>
        <dbReference type="ARBA" id="ARBA00022723"/>
    </source>
</evidence>
<reference evidence="11 12" key="1">
    <citation type="journal article" date="2018" name="Nat. Ecol. Evol.">
        <title>Shark genomes provide insights into elasmobranch evolution and the origin of vertebrates.</title>
        <authorList>
            <person name="Hara Y"/>
            <person name="Yamaguchi K"/>
            <person name="Onimaru K"/>
            <person name="Kadota M"/>
            <person name="Koyanagi M"/>
            <person name="Keeley SD"/>
            <person name="Tatsumi K"/>
            <person name="Tanaka K"/>
            <person name="Motone F"/>
            <person name="Kageyama Y"/>
            <person name="Nozu R"/>
            <person name="Adachi N"/>
            <person name="Nishimura O"/>
            <person name="Nakagawa R"/>
            <person name="Tanegashima C"/>
            <person name="Kiyatake I"/>
            <person name="Matsumoto R"/>
            <person name="Murakumo K"/>
            <person name="Nishida K"/>
            <person name="Terakita A"/>
            <person name="Kuratani S"/>
            <person name="Sato K"/>
            <person name="Hyodo S Kuraku.S."/>
        </authorList>
    </citation>
    <scope>NUCLEOTIDE SEQUENCE [LARGE SCALE GENOMIC DNA]</scope>
</reference>
<feature type="domain" description="RING-type" evidence="9">
    <location>
        <begin position="432"/>
        <end position="473"/>
    </location>
</feature>
<evidence type="ECO:0000256" key="2">
    <source>
        <dbReference type="ARBA" id="ARBA00005803"/>
    </source>
</evidence>
<feature type="domain" description="DM2" evidence="10">
    <location>
        <begin position="49"/>
        <end position="132"/>
    </location>
</feature>
<dbReference type="GO" id="GO:0008270">
    <property type="term" value="F:zinc ion binding"/>
    <property type="evidence" value="ECO:0007669"/>
    <property type="project" value="UniProtKB-KW"/>
</dbReference>
<evidence type="ECO:0000256" key="4">
    <source>
        <dbReference type="ARBA" id="ARBA00022771"/>
    </source>
</evidence>
<dbReference type="Gene3D" id="3.30.40.10">
    <property type="entry name" value="Zinc/RING finger domain, C3HC4 (zinc finger)"/>
    <property type="match status" value="1"/>
</dbReference>
<dbReference type="OMA" id="DYWRCSK"/>
<dbReference type="PROSITE" id="PS01358">
    <property type="entry name" value="ZF_RANBP2_1"/>
    <property type="match status" value="1"/>
</dbReference>
<evidence type="ECO:0000259" key="10">
    <source>
        <dbReference type="PROSITE" id="PS51925"/>
    </source>
</evidence>
<feature type="compositionally biased region" description="Basic and acidic residues" evidence="8">
    <location>
        <begin position="240"/>
        <end position="255"/>
    </location>
</feature>
<dbReference type="InterPro" id="IPR013083">
    <property type="entry name" value="Znf_RING/FYVE/PHD"/>
</dbReference>
<dbReference type="SUPFAM" id="SSF90209">
    <property type="entry name" value="Ran binding protein zinc finger-like"/>
    <property type="match status" value="1"/>
</dbReference>
<evidence type="ECO:0000256" key="7">
    <source>
        <dbReference type="PROSITE-ProRule" id="PRU00175"/>
    </source>
</evidence>
<organism evidence="11 12">
    <name type="scientific">Chiloscyllium punctatum</name>
    <name type="common">Brownbanded bambooshark</name>
    <name type="synonym">Hemiscyllium punctatum</name>
    <dbReference type="NCBI Taxonomy" id="137246"/>
    <lineage>
        <taxon>Eukaryota</taxon>
        <taxon>Metazoa</taxon>
        <taxon>Chordata</taxon>
        <taxon>Craniata</taxon>
        <taxon>Vertebrata</taxon>
        <taxon>Chondrichthyes</taxon>
        <taxon>Elasmobranchii</taxon>
        <taxon>Galeomorphii</taxon>
        <taxon>Galeoidea</taxon>
        <taxon>Orectolobiformes</taxon>
        <taxon>Hemiscylliidae</taxon>
        <taxon>Chiloscyllium</taxon>
    </lineage>
</organism>
<dbReference type="InterPro" id="IPR036443">
    <property type="entry name" value="Znf_RanBP2_sf"/>
</dbReference>
<dbReference type="PROSITE" id="PS51925">
    <property type="entry name" value="SWIB_MDM2"/>
    <property type="match status" value="1"/>
</dbReference>
<accession>A0A401ST70</accession>
<dbReference type="SUPFAM" id="SSF47592">
    <property type="entry name" value="SWIB/MDM2 domain"/>
    <property type="match status" value="1"/>
</dbReference>
<dbReference type="GO" id="GO:0005634">
    <property type="term" value="C:nucleus"/>
    <property type="evidence" value="ECO:0007669"/>
    <property type="project" value="UniProtKB-SubCell"/>
</dbReference>
<keyword evidence="5" id="KW-0862">Zinc</keyword>
<dbReference type="PANTHER" id="PTHR46858">
    <property type="entry name" value="OS05G0521000 PROTEIN"/>
    <property type="match status" value="1"/>
</dbReference>
<comment type="similarity">
    <text evidence="2">Belongs to the MDM2/MDM4 family.</text>
</comment>
<dbReference type="PANTHER" id="PTHR46858:SF13">
    <property type="entry name" value="E3 UBIQUITIN-PROTEIN LIGASE MDM2"/>
    <property type="match status" value="1"/>
</dbReference>
<keyword evidence="12" id="KW-1185">Reference proteome</keyword>
<dbReference type="Proteomes" id="UP000287033">
    <property type="component" value="Unassembled WGS sequence"/>
</dbReference>
<dbReference type="CDD" id="cd16783">
    <property type="entry name" value="mRING-HC-C2H2C4_MDM2"/>
    <property type="match status" value="1"/>
</dbReference>
<dbReference type="GO" id="GO:0002039">
    <property type="term" value="F:p53 binding"/>
    <property type="evidence" value="ECO:0007669"/>
    <property type="project" value="TreeGrafter"/>
</dbReference>
<keyword evidence="6" id="KW-0539">Nucleus</keyword>
<comment type="subcellular location">
    <subcellularLocation>
        <location evidence="1">Nucleus</location>
    </subcellularLocation>
</comment>
<dbReference type="Pfam" id="PF02201">
    <property type="entry name" value="SWIB"/>
    <property type="match status" value="1"/>
</dbReference>
<feature type="non-terminal residue" evidence="11">
    <location>
        <position position="1"/>
    </location>
</feature>
<evidence type="ECO:0000313" key="11">
    <source>
        <dbReference type="EMBL" id="GCC33562.1"/>
    </source>
</evidence>
<gene>
    <name evidence="11" type="ORF">chiPu_0012032</name>
</gene>
<feature type="region of interest" description="Disordered" evidence="8">
    <location>
        <begin position="231"/>
        <end position="255"/>
    </location>
</feature>
<evidence type="ECO:0000259" key="9">
    <source>
        <dbReference type="PROSITE" id="PS50089"/>
    </source>
</evidence>
<feature type="region of interest" description="Disordered" evidence="8">
    <location>
        <begin position="15"/>
        <end position="46"/>
    </location>
</feature>
<dbReference type="InterPro" id="IPR001876">
    <property type="entry name" value="Znf_RanBP2"/>
</dbReference>
<evidence type="ECO:0000256" key="1">
    <source>
        <dbReference type="ARBA" id="ARBA00004123"/>
    </source>
</evidence>
<proteinExistence type="inferred from homology"/>
<dbReference type="Gene3D" id="1.10.245.10">
    <property type="entry name" value="SWIB/MDM2 domain"/>
    <property type="match status" value="1"/>
</dbReference>
<dbReference type="InterPro" id="IPR016495">
    <property type="entry name" value="p53_neg-reg_MDM_2/4"/>
</dbReference>
<keyword evidence="4 7" id="KW-0863">Zinc-finger</keyword>
<evidence type="ECO:0000256" key="6">
    <source>
        <dbReference type="ARBA" id="ARBA00023242"/>
    </source>
</evidence>
<dbReference type="GO" id="GO:0051726">
    <property type="term" value="P:regulation of cell cycle"/>
    <property type="evidence" value="ECO:0007669"/>
    <property type="project" value="InterPro"/>
</dbReference>
<dbReference type="EMBL" id="BEZZ01000528">
    <property type="protein sequence ID" value="GCC33562.1"/>
    <property type="molecule type" value="Genomic_DNA"/>
</dbReference>
<dbReference type="GO" id="GO:0043066">
    <property type="term" value="P:negative regulation of apoptotic process"/>
    <property type="evidence" value="ECO:0007669"/>
    <property type="project" value="InterPro"/>
</dbReference>
<dbReference type="GO" id="GO:0061630">
    <property type="term" value="F:ubiquitin protein ligase activity"/>
    <property type="evidence" value="ECO:0007669"/>
    <property type="project" value="InterPro"/>
</dbReference>
<name>A0A401ST70_CHIPU</name>
<dbReference type="InterPro" id="IPR044080">
    <property type="entry name" value="MDM2_mRING-HC-C2H2C4"/>
</dbReference>
<dbReference type="PIRSF" id="PIRSF006748">
    <property type="entry name" value="p53_MDM_2/4"/>
    <property type="match status" value="1"/>
</dbReference>
<protein>
    <submittedName>
        <fullName evidence="11">Uncharacterized protein</fullName>
    </submittedName>
</protein>
<dbReference type="PROSITE" id="PS50089">
    <property type="entry name" value="ZF_RING_2"/>
    <property type="match status" value="1"/>
</dbReference>
<dbReference type="OrthoDB" id="24526at2759"/>
<evidence type="ECO:0000256" key="8">
    <source>
        <dbReference type="SAM" id="MobiDB-lite"/>
    </source>
</evidence>
<dbReference type="InterPro" id="IPR001841">
    <property type="entry name" value="Znf_RING"/>
</dbReference>
<dbReference type="InterPro" id="IPR036885">
    <property type="entry name" value="SWIB_MDM2_dom_sf"/>
</dbReference>
<feature type="compositionally biased region" description="Polar residues" evidence="8">
    <location>
        <begin position="29"/>
        <end position="42"/>
    </location>
</feature>